<gene>
    <name evidence="1" type="ORF">OH818_18015</name>
</gene>
<dbReference type="Pfam" id="PF13578">
    <property type="entry name" value="Methyltransf_24"/>
    <property type="match status" value="1"/>
</dbReference>
<sequence length="508" mass="57359">MNYKTALTLLHEGLNPASYVEIGCREGNSLGLANCPSVAIDPEFEIRTELRAPTRIFRQTSDDFFATQDLEHLLGGKVELAFVDGMHNSEYVLRDILNLEKHARHDSVVVIDDVLPQDIAWTSRERQTRAWTGDVYKVIPFLRKHRPDLSIHVFDITMKGMAVITGFDPGSRLIQTSLAEHEAVLAGDEFACNDIEELRRTLAPEPTSSFAGFVQDLRRRRGDPALAVSRPDTDLYLDLLKRSLLNEIYLDDELRLLYLRDCLDGSDSFDYAVLHDIRVSRKEGLESLAASRRIGRFPDRKIHRSGFSHTMMGRLRLDSLHACLDDLHSRRIAGDLIECGVWRGGGCILMAGWLKARGITDRRLLVADSFEGLPLPSNAKDRGLDLSKDKYPQLAVSLETVRENFAAYGLLDDARQRFLKGWFRDTLSDAPTERIALLRMDGDLYESTMDTLMALYDRVAAGGIVIVDDYGALKVCRQALEDFFEAKGTPVPEMTRIDWTGAFFMKPF</sequence>
<dbReference type="GO" id="GO:0032259">
    <property type="term" value="P:methylation"/>
    <property type="evidence" value="ECO:0007669"/>
    <property type="project" value="UniProtKB-KW"/>
</dbReference>
<keyword evidence="1" id="KW-0489">Methyltransferase</keyword>
<dbReference type="RefSeq" id="WP_268879874.1">
    <property type="nucleotide sequence ID" value="NZ_CP114029.1"/>
</dbReference>
<keyword evidence="2" id="KW-1185">Reference proteome</keyword>
<dbReference type="Proteomes" id="UP001164020">
    <property type="component" value="Chromosome"/>
</dbReference>
<dbReference type="EC" id="2.1.1.-" evidence="1"/>
<dbReference type="SUPFAM" id="SSF53335">
    <property type="entry name" value="S-adenosyl-L-methionine-dependent methyltransferases"/>
    <property type="match status" value="2"/>
</dbReference>
<proteinExistence type="predicted"/>
<dbReference type="InterPro" id="IPR008884">
    <property type="entry name" value="TylF_MeTrfase"/>
</dbReference>
<keyword evidence="1" id="KW-0808">Transferase</keyword>
<accession>A0ABY7BVN4</accession>
<dbReference type="PANTHER" id="PTHR40036:SF1">
    <property type="entry name" value="MACROCIN O-METHYLTRANSFERASE"/>
    <property type="match status" value="1"/>
</dbReference>
<protein>
    <submittedName>
        <fullName evidence="1">Class I SAM-dependent methyltransferase</fullName>
        <ecNumber evidence="1">2.1.1.-</ecNumber>
    </submittedName>
</protein>
<evidence type="ECO:0000313" key="2">
    <source>
        <dbReference type="Proteomes" id="UP001164020"/>
    </source>
</evidence>
<dbReference type="Gene3D" id="3.40.50.150">
    <property type="entry name" value="Vaccinia Virus protein VP39"/>
    <property type="match status" value="2"/>
</dbReference>
<evidence type="ECO:0000313" key="1">
    <source>
        <dbReference type="EMBL" id="WAP67418.1"/>
    </source>
</evidence>
<dbReference type="PANTHER" id="PTHR40036">
    <property type="entry name" value="MACROCIN O-METHYLTRANSFERASE"/>
    <property type="match status" value="1"/>
</dbReference>
<dbReference type="GO" id="GO:0008168">
    <property type="term" value="F:methyltransferase activity"/>
    <property type="evidence" value="ECO:0007669"/>
    <property type="project" value="UniProtKB-KW"/>
</dbReference>
<reference evidence="1" key="1">
    <citation type="submission" date="2022-12" db="EMBL/GenBank/DDBJ databases">
        <title>Jiella pelagia sp. nov., isolated from phosphonate enriched culture of Northwest Pacific surface seawater.</title>
        <authorList>
            <person name="Shin D.Y."/>
            <person name="Hwang C.Y."/>
        </authorList>
    </citation>
    <scope>NUCLEOTIDE SEQUENCE</scope>
    <source>
        <strain evidence="1">HL-NP1</strain>
    </source>
</reference>
<organism evidence="1 2">
    <name type="scientific">Jiella pelagia</name>
    <dbReference type="NCBI Taxonomy" id="2986949"/>
    <lineage>
        <taxon>Bacteria</taxon>
        <taxon>Pseudomonadati</taxon>
        <taxon>Pseudomonadota</taxon>
        <taxon>Alphaproteobacteria</taxon>
        <taxon>Hyphomicrobiales</taxon>
        <taxon>Aurantimonadaceae</taxon>
        <taxon>Jiella</taxon>
    </lineage>
</organism>
<dbReference type="InterPro" id="IPR029063">
    <property type="entry name" value="SAM-dependent_MTases_sf"/>
</dbReference>
<dbReference type="EMBL" id="CP114029">
    <property type="protein sequence ID" value="WAP67418.1"/>
    <property type="molecule type" value="Genomic_DNA"/>
</dbReference>
<name>A0ABY7BVN4_9HYPH</name>
<dbReference type="Pfam" id="PF05711">
    <property type="entry name" value="TylF"/>
    <property type="match status" value="1"/>
</dbReference>